<dbReference type="InterPro" id="IPR003439">
    <property type="entry name" value="ABC_transporter-like_ATP-bd"/>
</dbReference>
<evidence type="ECO:0000313" key="8">
    <source>
        <dbReference type="Proteomes" id="UP000075766"/>
    </source>
</evidence>
<evidence type="ECO:0000256" key="5">
    <source>
        <dbReference type="SAM" id="MobiDB-lite"/>
    </source>
</evidence>
<accession>A0ABR5VH46</accession>
<keyword evidence="8" id="KW-1185">Reference proteome</keyword>
<keyword evidence="4 7" id="KW-0067">ATP-binding</keyword>
<comment type="caution">
    <text evidence="7">The sequence shown here is derived from an EMBL/GenBank/DDBJ whole genome shotgun (WGS) entry which is preliminary data.</text>
</comment>
<gene>
    <name evidence="7" type="ORF">AY586_12020</name>
</gene>
<dbReference type="GO" id="GO:0005524">
    <property type="term" value="F:ATP binding"/>
    <property type="evidence" value="ECO:0007669"/>
    <property type="project" value="UniProtKB-KW"/>
</dbReference>
<evidence type="ECO:0000259" key="6">
    <source>
        <dbReference type="PROSITE" id="PS50893"/>
    </source>
</evidence>
<keyword evidence="3" id="KW-0547">Nucleotide-binding</keyword>
<dbReference type="CDD" id="cd03260">
    <property type="entry name" value="ABC_PstB_phosphate_transporter"/>
    <property type="match status" value="1"/>
</dbReference>
<protein>
    <submittedName>
        <fullName evidence="7">Phosphate ABC transporter ATP-binding protein</fullName>
    </submittedName>
</protein>
<dbReference type="InterPro" id="IPR003593">
    <property type="entry name" value="AAA+_ATPase"/>
</dbReference>
<proteinExistence type="predicted"/>
<dbReference type="SMART" id="SM00382">
    <property type="entry name" value="AAA"/>
    <property type="match status" value="1"/>
</dbReference>
<dbReference type="NCBIfam" id="TIGR00972">
    <property type="entry name" value="3a0107s01c2"/>
    <property type="match status" value="1"/>
</dbReference>
<dbReference type="PANTHER" id="PTHR43423:SF1">
    <property type="entry name" value="ABC TRANSPORTER I FAMILY MEMBER 17"/>
    <property type="match status" value="1"/>
</dbReference>
<dbReference type="Gene3D" id="3.40.50.300">
    <property type="entry name" value="P-loop containing nucleotide triphosphate hydrolases"/>
    <property type="match status" value="1"/>
</dbReference>
<feature type="region of interest" description="Disordered" evidence="5">
    <location>
        <begin position="1"/>
        <end position="28"/>
    </location>
</feature>
<evidence type="ECO:0000256" key="2">
    <source>
        <dbReference type="ARBA" id="ARBA00022592"/>
    </source>
</evidence>
<evidence type="ECO:0000256" key="1">
    <source>
        <dbReference type="ARBA" id="ARBA00022448"/>
    </source>
</evidence>
<dbReference type="Pfam" id="PF00005">
    <property type="entry name" value="ABC_tran"/>
    <property type="match status" value="1"/>
</dbReference>
<evidence type="ECO:0000256" key="3">
    <source>
        <dbReference type="ARBA" id="ARBA00022741"/>
    </source>
</evidence>
<keyword evidence="2" id="KW-0592">Phosphate transport</keyword>
<evidence type="ECO:0000313" key="7">
    <source>
        <dbReference type="EMBL" id="KXX65019.1"/>
    </source>
</evidence>
<dbReference type="RefSeq" id="WP_062274156.1">
    <property type="nucleotide sequence ID" value="NZ_LSYU01000042.1"/>
</dbReference>
<reference evidence="7 8" key="1">
    <citation type="submission" date="2016-02" db="EMBL/GenBank/DDBJ databases">
        <title>Genome sequence of Marichromatium gracile YL-28, a purple sulfur bacterium.</title>
        <authorList>
            <person name="Zhao C."/>
            <person name="Hong X."/>
            <person name="Chen S."/>
            <person name="Yang S."/>
        </authorList>
    </citation>
    <scope>NUCLEOTIDE SEQUENCE [LARGE SCALE GENOMIC DNA]</scope>
    <source>
        <strain evidence="7 8">YL28</strain>
    </source>
</reference>
<sequence>MITTVEEIQRSTTAMRSGELARSQESRETVGDYSVPDARMRCRDVEVWYGDKRAIHGVSLDLGRNEVLSMIGPSGCGKSTFLRCLNRMNDTIDGCRVSGSIQLDGEEIYDRALDPVPLRARVGMVFQKPNPFPKSIYENVAYGPRIHGLTNNKTELDALVETSLRKAGLWDEVKDRLDAPGTGLSGGQQQRLCIARTIAVSPEVILMDEPCSALDPIATAIIEELIDELRANYSIAIVTHSMQQAARVSQRTAYFHLGDLIEVGETNQIFTNPQHRLTEDYITGRFG</sequence>
<dbReference type="PROSITE" id="PS00211">
    <property type="entry name" value="ABC_TRANSPORTER_1"/>
    <property type="match status" value="1"/>
</dbReference>
<dbReference type="InterPro" id="IPR005670">
    <property type="entry name" value="PstB-like"/>
</dbReference>
<dbReference type="InterPro" id="IPR027417">
    <property type="entry name" value="P-loop_NTPase"/>
</dbReference>
<dbReference type="PANTHER" id="PTHR43423">
    <property type="entry name" value="ABC TRANSPORTER I FAMILY MEMBER 17"/>
    <property type="match status" value="1"/>
</dbReference>
<evidence type="ECO:0000256" key="4">
    <source>
        <dbReference type="ARBA" id="ARBA00022840"/>
    </source>
</evidence>
<organism evidence="7 8">
    <name type="scientific">Marichromatium gracile</name>
    <name type="common">Chromatium gracile</name>
    <dbReference type="NCBI Taxonomy" id="1048"/>
    <lineage>
        <taxon>Bacteria</taxon>
        <taxon>Pseudomonadati</taxon>
        <taxon>Pseudomonadota</taxon>
        <taxon>Gammaproteobacteria</taxon>
        <taxon>Chromatiales</taxon>
        <taxon>Chromatiaceae</taxon>
        <taxon>Marichromatium</taxon>
    </lineage>
</organism>
<dbReference type="InterPro" id="IPR017871">
    <property type="entry name" value="ABC_transporter-like_CS"/>
</dbReference>
<keyword evidence="1" id="KW-0813">Transport</keyword>
<dbReference type="EMBL" id="LSYU01000042">
    <property type="protein sequence ID" value="KXX65019.1"/>
    <property type="molecule type" value="Genomic_DNA"/>
</dbReference>
<feature type="domain" description="ABC transporter" evidence="6">
    <location>
        <begin position="40"/>
        <end position="282"/>
    </location>
</feature>
<name>A0ABR5VH46_MARGR</name>
<dbReference type="Proteomes" id="UP000075766">
    <property type="component" value="Unassembled WGS sequence"/>
</dbReference>
<dbReference type="SUPFAM" id="SSF52540">
    <property type="entry name" value="P-loop containing nucleoside triphosphate hydrolases"/>
    <property type="match status" value="1"/>
</dbReference>
<dbReference type="PROSITE" id="PS50893">
    <property type="entry name" value="ABC_TRANSPORTER_2"/>
    <property type="match status" value="1"/>
</dbReference>